<evidence type="ECO:0000256" key="5">
    <source>
        <dbReference type="ARBA" id="ARBA00023136"/>
    </source>
</evidence>
<dbReference type="GO" id="GO:0005886">
    <property type="term" value="C:plasma membrane"/>
    <property type="evidence" value="ECO:0007669"/>
    <property type="project" value="UniProtKB-SubCell"/>
</dbReference>
<dbReference type="PANTHER" id="PTHR30482:SF17">
    <property type="entry name" value="ABC TRANSPORTER ATP-BINDING PROTEIN"/>
    <property type="match status" value="1"/>
</dbReference>
<comment type="subcellular location">
    <subcellularLocation>
        <location evidence="1">Cell membrane</location>
        <topology evidence="1">Multi-pass membrane protein</topology>
    </subcellularLocation>
</comment>
<dbReference type="InterPro" id="IPR001851">
    <property type="entry name" value="ABC_transp_permease"/>
</dbReference>
<evidence type="ECO:0000256" key="4">
    <source>
        <dbReference type="ARBA" id="ARBA00022989"/>
    </source>
</evidence>
<reference evidence="8" key="1">
    <citation type="submission" date="2017-09" db="EMBL/GenBank/DDBJ databases">
        <title>The Reconstruction of 2,631 Draft Metagenome-Assembled Genomes from the Global Oceans.</title>
        <authorList>
            <person name="Tully B.J."/>
            <person name="Graham E.D."/>
            <person name="Heidelberg J.F."/>
        </authorList>
    </citation>
    <scope>NUCLEOTIDE SEQUENCE [LARGE SCALE GENOMIC DNA]</scope>
</reference>
<keyword evidence="3 6" id="KW-0812">Transmembrane</keyword>
<evidence type="ECO:0000313" key="8">
    <source>
        <dbReference type="Proteomes" id="UP000226525"/>
    </source>
</evidence>
<feature type="transmembrane region" description="Helical" evidence="6">
    <location>
        <begin position="12"/>
        <end position="29"/>
    </location>
</feature>
<accession>A0A2D6YIY0</accession>
<evidence type="ECO:0000256" key="6">
    <source>
        <dbReference type="SAM" id="Phobius"/>
    </source>
</evidence>
<evidence type="ECO:0000313" key="7">
    <source>
        <dbReference type="EMBL" id="MAH63156.1"/>
    </source>
</evidence>
<feature type="transmembrane region" description="Helical" evidence="6">
    <location>
        <begin position="306"/>
        <end position="329"/>
    </location>
</feature>
<feature type="transmembrane region" description="Helical" evidence="6">
    <location>
        <begin position="126"/>
        <end position="144"/>
    </location>
</feature>
<dbReference type="InterPro" id="IPR043428">
    <property type="entry name" value="LivM-like"/>
</dbReference>
<comment type="caution">
    <text evidence="7">The sequence shown here is derived from an EMBL/GenBank/DDBJ whole genome shotgun (WGS) entry which is preliminary data.</text>
</comment>
<feature type="transmembrane region" description="Helical" evidence="6">
    <location>
        <begin position="41"/>
        <end position="60"/>
    </location>
</feature>
<evidence type="ECO:0000256" key="3">
    <source>
        <dbReference type="ARBA" id="ARBA00022692"/>
    </source>
</evidence>
<evidence type="ECO:0000256" key="1">
    <source>
        <dbReference type="ARBA" id="ARBA00004651"/>
    </source>
</evidence>
<dbReference type="GO" id="GO:0015658">
    <property type="term" value="F:branched-chain amino acid transmembrane transporter activity"/>
    <property type="evidence" value="ECO:0007669"/>
    <property type="project" value="InterPro"/>
</dbReference>
<feature type="transmembrane region" description="Helical" evidence="6">
    <location>
        <begin position="220"/>
        <end position="241"/>
    </location>
</feature>
<dbReference type="Pfam" id="PF02653">
    <property type="entry name" value="BPD_transp_2"/>
    <property type="match status" value="1"/>
</dbReference>
<protein>
    <submittedName>
        <fullName evidence="7">Branched-chain amino acid ABC transporter permease</fullName>
    </submittedName>
</protein>
<dbReference type="CDD" id="cd06581">
    <property type="entry name" value="TM_PBP1_LivM_like"/>
    <property type="match status" value="1"/>
</dbReference>
<sequence length="342" mass="37654">MMLSENFEAKLALGVGLLLIGFPWLVNWLEEPYLVSTASRIWIYALAALSLNLLLGYAGLVSFGHAAYMGVGAYVVGILAWHQYEETNFLGLPGTLEGLIAIPVSMIVSGIVALGIGALCLRTRGIYFIMITLAFAQMLFYFFVSLERYGGDDGLMMMDGRNKIPGLDLGEDRQMYWICLIVLGLATWFLRRLSLSRFGMVLQALRQNETRLTAIGVPPYPYMLVAFVVSGALAGLSGALLTNHMEFVSPDFLHWTRSGDLLIMVILGGIGTWTGPILGAIVFLLLEEFLPLLFHGMGLYLLSEHWRLVFGPALICIVLFAKGGLHALLFQKMKGVDDTFAN</sequence>
<dbReference type="EMBL" id="NZEX01000081">
    <property type="protein sequence ID" value="MAH63156.1"/>
    <property type="molecule type" value="Genomic_DNA"/>
</dbReference>
<feature type="transmembrane region" description="Helical" evidence="6">
    <location>
        <begin position="67"/>
        <end position="84"/>
    </location>
</feature>
<keyword evidence="4 6" id="KW-1133">Transmembrane helix</keyword>
<feature type="transmembrane region" description="Helical" evidence="6">
    <location>
        <begin position="174"/>
        <end position="190"/>
    </location>
</feature>
<keyword evidence="5 6" id="KW-0472">Membrane</keyword>
<keyword evidence="2" id="KW-1003">Cell membrane</keyword>
<feature type="transmembrane region" description="Helical" evidence="6">
    <location>
        <begin position="261"/>
        <end position="286"/>
    </location>
</feature>
<dbReference type="AlphaFoldDB" id="A0A2D6YIY0"/>
<feature type="transmembrane region" description="Helical" evidence="6">
    <location>
        <begin position="96"/>
        <end position="119"/>
    </location>
</feature>
<dbReference type="Proteomes" id="UP000226525">
    <property type="component" value="Unassembled WGS sequence"/>
</dbReference>
<organism evidence="7 8">
    <name type="scientific">SAR324 cluster bacterium</name>
    <dbReference type="NCBI Taxonomy" id="2024889"/>
    <lineage>
        <taxon>Bacteria</taxon>
        <taxon>Deltaproteobacteria</taxon>
        <taxon>SAR324 cluster</taxon>
    </lineage>
</organism>
<proteinExistence type="predicted"/>
<name>A0A2D6YIY0_9DELT</name>
<gene>
    <name evidence="7" type="ORF">CMN54_06885</name>
</gene>
<dbReference type="PANTHER" id="PTHR30482">
    <property type="entry name" value="HIGH-AFFINITY BRANCHED-CHAIN AMINO ACID TRANSPORT SYSTEM PERMEASE"/>
    <property type="match status" value="1"/>
</dbReference>
<evidence type="ECO:0000256" key="2">
    <source>
        <dbReference type="ARBA" id="ARBA00022475"/>
    </source>
</evidence>